<feature type="chain" id="PRO_5045607707" evidence="4">
    <location>
        <begin position="32"/>
        <end position="332"/>
    </location>
</feature>
<evidence type="ECO:0000313" key="7">
    <source>
        <dbReference type="Proteomes" id="UP001254257"/>
    </source>
</evidence>
<dbReference type="SUPFAM" id="SSF53850">
    <property type="entry name" value="Periplasmic binding protein-like II"/>
    <property type="match status" value="1"/>
</dbReference>
<evidence type="ECO:0000256" key="1">
    <source>
        <dbReference type="ARBA" id="ARBA00004418"/>
    </source>
</evidence>
<keyword evidence="3 4" id="KW-0732">Signal</keyword>
<dbReference type="InterPro" id="IPR015168">
    <property type="entry name" value="SsuA/THI5"/>
</dbReference>
<evidence type="ECO:0000256" key="3">
    <source>
        <dbReference type="ARBA" id="ARBA00022729"/>
    </source>
</evidence>
<name>A0ABU3SE32_9HYPH</name>
<dbReference type="RefSeq" id="WP_316020784.1">
    <property type="nucleotide sequence ID" value="NZ_JAWDID010000056.1"/>
</dbReference>
<evidence type="ECO:0000256" key="2">
    <source>
        <dbReference type="ARBA" id="ARBA00010742"/>
    </source>
</evidence>
<comment type="similarity">
    <text evidence="2">Belongs to the bacterial solute-binding protein SsuA/TauA family.</text>
</comment>
<evidence type="ECO:0000256" key="4">
    <source>
        <dbReference type="SAM" id="SignalP"/>
    </source>
</evidence>
<comment type="caution">
    <text evidence="6">The sequence shown here is derived from an EMBL/GenBank/DDBJ whole genome shotgun (WGS) entry which is preliminary data.</text>
</comment>
<dbReference type="PANTHER" id="PTHR30024">
    <property type="entry name" value="ALIPHATIC SULFONATES-BINDING PROTEIN-RELATED"/>
    <property type="match status" value="1"/>
</dbReference>
<reference evidence="6 7" key="1">
    <citation type="submission" date="2023-09" db="EMBL/GenBank/DDBJ databases">
        <title>Whole genome shotgun sequencing (WGS) of Bosea sp. ZW T0_25, isolated from stored onions (Allium cepa).</title>
        <authorList>
            <person name="Stoll D.A."/>
            <person name="Huch M."/>
        </authorList>
    </citation>
    <scope>NUCLEOTIDE SEQUENCE [LARGE SCALE GENOMIC DNA]</scope>
    <source>
        <strain evidence="6 7">ZW T0_25</strain>
    </source>
</reference>
<dbReference type="Gene3D" id="3.40.190.10">
    <property type="entry name" value="Periplasmic binding protein-like II"/>
    <property type="match status" value="2"/>
</dbReference>
<feature type="domain" description="SsuA/THI5-like" evidence="5">
    <location>
        <begin position="58"/>
        <end position="246"/>
    </location>
</feature>
<evidence type="ECO:0000313" key="6">
    <source>
        <dbReference type="EMBL" id="MDU0343038.1"/>
    </source>
</evidence>
<sequence length="332" mass="36235">MKPLGSRLSTVFAAAIAATVVLLGGSPAAQAQSKVRVALGDVLSTETLAMVIALERSKEKGVDYQVTHFSKEDLAIQAVINGQADLGIGTPYAVVQKSKAPLRVLFQGTRLVFFPVADKSYKTWKDMNGQPITFHARATGTEAIGNIIAKREGIQFGERSYVPGSENRIIGMMKGQIKATVVDLANKNMLLEKAGDRFHVLPGVSAPASDETLFGQIEWIKKNEQQVDVIVTEFLRLWQEMAANPAVIEQERARRKLMADQPKEVLEGITKFYTMATKEGVYAPAGGNAEIAKADFEFYTEAGQMQGPAAELKVEDFWYLAPLERARKSLGG</sequence>
<dbReference type="PANTHER" id="PTHR30024:SF47">
    <property type="entry name" value="TAURINE-BINDING PERIPLASMIC PROTEIN"/>
    <property type="match status" value="1"/>
</dbReference>
<feature type="signal peptide" evidence="4">
    <location>
        <begin position="1"/>
        <end position="31"/>
    </location>
</feature>
<organism evidence="6 7">
    <name type="scientific">Bosea rubneri</name>
    <dbReference type="NCBI Taxonomy" id="3075434"/>
    <lineage>
        <taxon>Bacteria</taxon>
        <taxon>Pseudomonadati</taxon>
        <taxon>Pseudomonadota</taxon>
        <taxon>Alphaproteobacteria</taxon>
        <taxon>Hyphomicrobiales</taxon>
        <taxon>Boseaceae</taxon>
        <taxon>Bosea</taxon>
    </lineage>
</organism>
<proteinExistence type="inferred from homology"/>
<evidence type="ECO:0000259" key="5">
    <source>
        <dbReference type="Pfam" id="PF09084"/>
    </source>
</evidence>
<dbReference type="EMBL" id="JAWDID010000056">
    <property type="protein sequence ID" value="MDU0343038.1"/>
    <property type="molecule type" value="Genomic_DNA"/>
</dbReference>
<comment type="subcellular location">
    <subcellularLocation>
        <location evidence="1">Periplasm</location>
    </subcellularLocation>
</comment>
<accession>A0ABU3SE32</accession>
<gene>
    <name evidence="6" type="ORF">RKE40_24340</name>
</gene>
<keyword evidence="7" id="KW-1185">Reference proteome</keyword>
<dbReference type="Proteomes" id="UP001254257">
    <property type="component" value="Unassembled WGS sequence"/>
</dbReference>
<protein>
    <submittedName>
        <fullName evidence="6">ABC transporter substrate-binding protein</fullName>
    </submittedName>
</protein>
<dbReference type="Pfam" id="PF09084">
    <property type="entry name" value="NMT1"/>
    <property type="match status" value="1"/>
</dbReference>